<proteinExistence type="inferred from homology"/>
<sequence>MEIKKSKNAGTLTLALKGRLDTATSPSLNAELKEPLGGINELIFDFAELEYISSAGLRVVLAAQKVMNKQGKMIIKNARENIMEVFEITGFVDILTIEKKPE</sequence>
<dbReference type="InterPro" id="IPR036513">
    <property type="entry name" value="STAS_dom_sf"/>
</dbReference>
<dbReference type="AlphaFoldDB" id="A0A645JDD0"/>
<gene>
    <name evidence="3" type="primary">btrV_7</name>
    <name evidence="3" type="ORF">SDC9_205257</name>
</gene>
<dbReference type="CDD" id="cd07043">
    <property type="entry name" value="STAS_anti-anti-sigma_factors"/>
    <property type="match status" value="1"/>
</dbReference>
<organism evidence="3">
    <name type="scientific">bioreactor metagenome</name>
    <dbReference type="NCBI Taxonomy" id="1076179"/>
    <lineage>
        <taxon>unclassified sequences</taxon>
        <taxon>metagenomes</taxon>
        <taxon>ecological metagenomes</taxon>
    </lineage>
</organism>
<accession>A0A645JDD0</accession>
<dbReference type="GO" id="GO:0043856">
    <property type="term" value="F:anti-sigma factor antagonist activity"/>
    <property type="evidence" value="ECO:0007669"/>
    <property type="project" value="InterPro"/>
</dbReference>
<comment type="similarity">
    <text evidence="1">Belongs to the anti-sigma-factor antagonist family.</text>
</comment>
<name>A0A645JDD0_9ZZZZ</name>
<dbReference type="PROSITE" id="PS50801">
    <property type="entry name" value="STAS"/>
    <property type="match status" value="1"/>
</dbReference>
<dbReference type="PANTHER" id="PTHR33495">
    <property type="entry name" value="ANTI-SIGMA FACTOR ANTAGONIST TM_1081-RELATED-RELATED"/>
    <property type="match status" value="1"/>
</dbReference>
<dbReference type="Pfam" id="PF01740">
    <property type="entry name" value="STAS"/>
    <property type="match status" value="1"/>
</dbReference>
<evidence type="ECO:0000259" key="2">
    <source>
        <dbReference type="PROSITE" id="PS50801"/>
    </source>
</evidence>
<dbReference type="NCBIfam" id="TIGR00377">
    <property type="entry name" value="ant_ant_sig"/>
    <property type="match status" value="1"/>
</dbReference>
<evidence type="ECO:0000313" key="3">
    <source>
        <dbReference type="EMBL" id="MPN57563.1"/>
    </source>
</evidence>
<dbReference type="EMBL" id="VSSQ01129210">
    <property type="protein sequence ID" value="MPN57563.1"/>
    <property type="molecule type" value="Genomic_DNA"/>
</dbReference>
<dbReference type="Gene3D" id="3.30.750.24">
    <property type="entry name" value="STAS domain"/>
    <property type="match status" value="1"/>
</dbReference>
<feature type="domain" description="STAS" evidence="2">
    <location>
        <begin position="1"/>
        <end position="102"/>
    </location>
</feature>
<dbReference type="InterPro" id="IPR002645">
    <property type="entry name" value="STAS_dom"/>
</dbReference>
<reference evidence="3" key="1">
    <citation type="submission" date="2019-08" db="EMBL/GenBank/DDBJ databases">
        <authorList>
            <person name="Kucharzyk K."/>
            <person name="Murdoch R.W."/>
            <person name="Higgins S."/>
            <person name="Loffler F."/>
        </authorList>
    </citation>
    <scope>NUCLEOTIDE SEQUENCE</scope>
</reference>
<dbReference type="SUPFAM" id="SSF52091">
    <property type="entry name" value="SpoIIaa-like"/>
    <property type="match status" value="1"/>
</dbReference>
<protein>
    <submittedName>
        <fullName evidence="3">Putative anti-sigma factor antagonist BtrV</fullName>
    </submittedName>
</protein>
<dbReference type="InterPro" id="IPR003658">
    <property type="entry name" value="Anti-sigma_ant"/>
</dbReference>
<comment type="caution">
    <text evidence="3">The sequence shown here is derived from an EMBL/GenBank/DDBJ whole genome shotgun (WGS) entry which is preliminary data.</text>
</comment>
<evidence type="ECO:0000256" key="1">
    <source>
        <dbReference type="ARBA" id="ARBA00009013"/>
    </source>
</evidence>